<dbReference type="AlphaFoldDB" id="A0A067MZ50"/>
<organism evidence="2 3">
    <name type="scientific">Botryobasidium botryosum (strain FD-172 SS1)</name>
    <dbReference type="NCBI Taxonomy" id="930990"/>
    <lineage>
        <taxon>Eukaryota</taxon>
        <taxon>Fungi</taxon>
        <taxon>Dikarya</taxon>
        <taxon>Basidiomycota</taxon>
        <taxon>Agaricomycotina</taxon>
        <taxon>Agaricomycetes</taxon>
        <taxon>Cantharellales</taxon>
        <taxon>Botryobasidiaceae</taxon>
        <taxon>Botryobasidium</taxon>
    </lineage>
</organism>
<dbReference type="Pfam" id="PF13450">
    <property type="entry name" value="NAD_binding_8"/>
    <property type="match status" value="1"/>
</dbReference>
<dbReference type="PANTHER" id="PTHR42877:SF4">
    <property type="entry name" value="FAD_NAD(P)-BINDING DOMAIN-CONTAINING PROTEIN-RELATED"/>
    <property type="match status" value="1"/>
</dbReference>
<dbReference type="InterPro" id="IPR051209">
    <property type="entry name" value="FAD-bind_Monooxygenase_sf"/>
</dbReference>
<dbReference type="PANTHER" id="PTHR42877">
    <property type="entry name" value="L-ORNITHINE N(5)-MONOOXYGENASE-RELATED"/>
    <property type="match status" value="1"/>
</dbReference>
<evidence type="ECO:0000256" key="1">
    <source>
        <dbReference type="ARBA" id="ARBA00010139"/>
    </source>
</evidence>
<dbReference type="GO" id="GO:0016491">
    <property type="term" value="F:oxidoreductase activity"/>
    <property type="evidence" value="ECO:0007669"/>
    <property type="project" value="UniProtKB-KW"/>
</dbReference>
<dbReference type="EMBL" id="KL198018">
    <property type="protein sequence ID" value="KDQ19980.1"/>
    <property type="molecule type" value="Genomic_DNA"/>
</dbReference>
<dbReference type="OrthoDB" id="66881at2759"/>
<sequence>MSSASTSIPRFAIIGAGMSGLGAAARLKQRLGSSVEVTLFELAPSWGGTWFYNKYPGIACDSPAHVYSFSFFRKANWKRHYAKGGEVFEYFTELVDAHNLRPSIKLRHEVTAARFDSHNSVWTLSFIDHTQGEAAEVQTAKFNFVIMATGAQRCLIQPKEFDDFTGQRTHTARWDPRIDVAGKNVAVVGVGASAAQVIPSIQPLVKSLHVYQRTPQWVFPRPDQEFSSWTVKLFTWFPLILFFYRAWIVFKFDVIFYRAFMMGHPLARMFTSIAQKHINRTFGIADPIKAVPSDVLAMTPQYPVGCKRIIVSSIYYDALVKPNVTMHYGSVQGIDNGTAILSEETDQTTGGKVVKSTDIDVLIMATGFDYQQWMRPLRVVGTTQKDLSDSWSENMESYYGLATTGYPNAFSLLGPGTRPGHTGLCAMVEAQVEHIVDIVQYMQSKRLTYVEVKAEAQRKATQKVIDGMEGTVFGAGCAGWYRNDSGKVTMIWPKTCRSYKQQLSEITMSDWTFS</sequence>
<gene>
    <name evidence="2" type="ORF">BOTBODRAFT_27386</name>
</gene>
<comment type="similarity">
    <text evidence="1">Belongs to the FAD-binding monooxygenase family.</text>
</comment>
<dbReference type="SUPFAM" id="SSF51905">
    <property type="entry name" value="FAD/NAD(P)-binding domain"/>
    <property type="match status" value="2"/>
</dbReference>
<protein>
    <submittedName>
        <fullName evidence="2">Uncharacterized protein</fullName>
    </submittedName>
</protein>
<reference evidence="3" key="1">
    <citation type="journal article" date="2014" name="Proc. Natl. Acad. Sci. U.S.A.">
        <title>Extensive sampling of basidiomycete genomes demonstrates inadequacy of the white-rot/brown-rot paradigm for wood decay fungi.</title>
        <authorList>
            <person name="Riley R."/>
            <person name="Salamov A.A."/>
            <person name="Brown D.W."/>
            <person name="Nagy L.G."/>
            <person name="Floudas D."/>
            <person name="Held B.W."/>
            <person name="Levasseur A."/>
            <person name="Lombard V."/>
            <person name="Morin E."/>
            <person name="Otillar R."/>
            <person name="Lindquist E.A."/>
            <person name="Sun H."/>
            <person name="LaButti K.M."/>
            <person name="Schmutz J."/>
            <person name="Jabbour D."/>
            <person name="Luo H."/>
            <person name="Baker S.E."/>
            <person name="Pisabarro A.G."/>
            <person name="Walton J.D."/>
            <person name="Blanchette R.A."/>
            <person name="Henrissat B."/>
            <person name="Martin F."/>
            <person name="Cullen D."/>
            <person name="Hibbett D.S."/>
            <person name="Grigoriev I.V."/>
        </authorList>
    </citation>
    <scope>NUCLEOTIDE SEQUENCE [LARGE SCALE GENOMIC DNA]</scope>
    <source>
        <strain evidence="3">FD-172 SS1</strain>
    </source>
</reference>
<dbReference type="Proteomes" id="UP000027195">
    <property type="component" value="Unassembled WGS sequence"/>
</dbReference>
<accession>A0A067MZ50</accession>
<evidence type="ECO:0000313" key="3">
    <source>
        <dbReference type="Proteomes" id="UP000027195"/>
    </source>
</evidence>
<dbReference type="Gene3D" id="3.50.50.60">
    <property type="entry name" value="FAD/NAD(P)-binding domain"/>
    <property type="match status" value="2"/>
</dbReference>
<dbReference type="InParanoid" id="A0A067MZ50"/>
<evidence type="ECO:0000313" key="2">
    <source>
        <dbReference type="EMBL" id="KDQ19980.1"/>
    </source>
</evidence>
<proteinExistence type="inferred from homology"/>
<dbReference type="STRING" id="930990.A0A067MZ50"/>
<keyword evidence="3" id="KW-1185">Reference proteome</keyword>
<dbReference type="InterPro" id="IPR036188">
    <property type="entry name" value="FAD/NAD-bd_sf"/>
</dbReference>
<dbReference type="HOGENOM" id="CLU_006937_7_0_1"/>
<name>A0A067MZ50_BOTB1</name>